<feature type="chain" id="PRO_5003653068" evidence="6">
    <location>
        <begin position="22"/>
        <end position="322"/>
    </location>
</feature>
<evidence type="ECO:0000256" key="4">
    <source>
        <dbReference type="ARBA" id="ARBA00022815"/>
    </source>
</evidence>
<dbReference type="GO" id="GO:0005576">
    <property type="term" value="C:extracellular region"/>
    <property type="evidence" value="ECO:0007669"/>
    <property type="project" value="UniProtKB-SubCell"/>
</dbReference>
<evidence type="ECO:0000256" key="2">
    <source>
        <dbReference type="ARBA" id="ARBA00022525"/>
    </source>
</evidence>
<dbReference type="GO" id="GO:0007218">
    <property type="term" value="P:neuropeptide signaling pathway"/>
    <property type="evidence" value="ECO:0007669"/>
    <property type="project" value="UniProtKB-KW"/>
</dbReference>
<evidence type="ECO:0000256" key="5">
    <source>
        <dbReference type="ARBA" id="ARBA00023320"/>
    </source>
</evidence>
<evidence type="ECO:0000256" key="3">
    <source>
        <dbReference type="ARBA" id="ARBA00022737"/>
    </source>
</evidence>
<reference evidence="7" key="1">
    <citation type="submission" date="2007-07" db="EMBL/GenBank/DDBJ databases">
        <title>Identification and cloning of neuropeptides and putative secretory products from Tritonia diomedea.</title>
        <authorList>
            <person name="Kohn A.B."/>
            <person name="Moroz L.L."/>
        </authorList>
    </citation>
    <scope>NUCLEOTIDE SEQUENCE</scope>
</reference>
<keyword evidence="3" id="KW-0677">Repeat</keyword>
<dbReference type="InterPro" id="IPR051041">
    <property type="entry name" value="FMRFamide-related_np"/>
</dbReference>
<keyword evidence="6" id="KW-0732">Signal</keyword>
<dbReference type="EMBL" id="EU017518">
    <property type="protein sequence ID" value="ABU82757.1"/>
    <property type="molecule type" value="mRNA"/>
</dbReference>
<dbReference type="PANTHER" id="PTHR20986:SF22">
    <property type="entry name" value="FMRFAMIDE-RELATED PEPTIDES"/>
    <property type="match status" value="1"/>
</dbReference>
<comment type="subcellular location">
    <subcellularLocation>
        <location evidence="1">Secreted</location>
    </subcellularLocation>
</comment>
<evidence type="ECO:0000313" key="7">
    <source>
        <dbReference type="EMBL" id="ABU82757.1"/>
    </source>
</evidence>
<name>I1SKI0_9GAST</name>
<protein>
    <submittedName>
        <fullName evidence="7">Myomodulin-like</fullName>
    </submittedName>
</protein>
<accession>I1SKI0</accession>
<proteinExistence type="evidence at transcript level"/>
<feature type="signal peptide" evidence="6">
    <location>
        <begin position="1"/>
        <end position="21"/>
    </location>
</feature>
<evidence type="ECO:0000256" key="1">
    <source>
        <dbReference type="ARBA" id="ARBA00004613"/>
    </source>
</evidence>
<evidence type="ECO:0000256" key="6">
    <source>
        <dbReference type="SAM" id="SignalP"/>
    </source>
</evidence>
<dbReference type="PANTHER" id="PTHR20986">
    <property type="entry name" value="FMRFAMIDE-RELATED PEPTIDES"/>
    <property type="match status" value="1"/>
</dbReference>
<organism evidence="7">
    <name type="scientific">Tritonia tetraquetra</name>
    <dbReference type="NCBI Taxonomy" id="2780533"/>
    <lineage>
        <taxon>Eukaryota</taxon>
        <taxon>Metazoa</taxon>
        <taxon>Spiralia</taxon>
        <taxon>Lophotrochozoa</taxon>
        <taxon>Mollusca</taxon>
        <taxon>Gastropoda</taxon>
        <taxon>Heterobranchia</taxon>
        <taxon>Euthyneura</taxon>
        <taxon>Nudipleura</taxon>
        <taxon>Nudibranchia</taxon>
        <taxon>Cladobranchia</taxon>
        <taxon>Dendronotoidea</taxon>
        <taxon>Tritoniidae</taxon>
        <taxon>Tritonia</taxon>
    </lineage>
</organism>
<sequence length="322" mass="37360">MQVCVLTLIGVIFAFHASCEATKETLSPALSNHELLHKAAPSRVKRGNYDMLRLTRGLNMLRLGKRAGSTDDPEFNSDQILTLEDEYPESYLYQPSPDDYQKALAALNGEYYTSRGLRYRRSTPSDDQMVTAVPTLEEGDVIEDDNMKLPSDLEDEFPSYYPKLAYAVVDDGEGDEIRSKRQWHMLKVGESGDEENNGLKMAEEKRDRLNMLRLGKRQSEEEKKNINMLRLGKRHLNMLRLGKRQLNMLRLGKRQLNMLRLGKRQLNMLRLGKRQLNMLRLGKRQLNMLRLGKRGDNKRKLNMLRLGKRSVDDESDKRVYHF</sequence>
<keyword evidence="4" id="KW-0027">Amidation</keyword>
<keyword evidence="2" id="KW-0964">Secreted</keyword>
<dbReference type="AlphaFoldDB" id="I1SKI0"/>
<keyword evidence="5" id="KW-0527">Neuropeptide</keyword>